<evidence type="ECO:0000313" key="1">
    <source>
        <dbReference type="EMBL" id="EQA98595.1"/>
    </source>
</evidence>
<evidence type="ECO:0000313" key="2">
    <source>
        <dbReference type="Proteomes" id="UP000015524"/>
    </source>
</evidence>
<dbReference type="PATRIC" id="fig|1114964.3.peg.3556"/>
<accession>T0G4J2</accession>
<dbReference type="Proteomes" id="UP000015524">
    <property type="component" value="Unassembled WGS sequence"/>
</dbReference>
<organism evidence="1 2">
    <name type="scientific">Sphingobium baderi LL03</name>
    <dbReference type="NCBI Taxonomy" id="1114964"/>
    <lineage>
        <taxon>Bacteria</taxon>
        <taxon>Pseudomonadati</taxon>
        <taxon>Pseudomonadota</taxon>
        <taxon>Alphaproteobacteria</taxon>
        <taxon>Sphingomonadales</taxon>
        <taxon>Sphingomonadaceae</taxon>
        <taxon>Sphingobium</taxon>
    </lineage>
</organism>
<reference evidence="1 2" key="1">
    <citation type="journal article" date="2013" name="Genome Announc.">
        <title>Draft Genome Sequence of a Hexachlorocyclohexane-Degrading Bacterium, Sphingobium baderi Strain LL03T.</title>
        <authorList>
            <person name="Kaur J."/>
            <person name="Verma H."/>
            <person name="Tripathi C."/>
            <person name="Khurana J.P."/>
            <person name="Lal R."/>
        </authorList>
    </citation>
    <scope>NUCLEOTIDE SEQUENCE [LARGE SCALE GENOMIC DNA]</scope>
    <source>
        <strain evidence="1 2">LL03</strain>
    </source>
</reference>
<comment type="caution">
    <text evidence="1">The sequence shown here is derived from an EMBL/GenBank/DDBJ whole genome shotgun (WGS) entry which is preliminary data.</text>
</comment>
<sequence>MAHRHVRNRAGIDPDGSPFPILNSVDMIPVDQRTEELQLLGDTLNERLHYIPGGFLFKESGHDRRDANYFGRSA</sequence>
<keyword evidence="2" id="KW-1185">Reference proteome</keyword>
<protein>
    <submittedName>
        <fullName evidence="1">Uncharacterized protein</fullName>
    </submittedName>
</protein>
<proteinExistence type="predicted"/>
<name>T0G4J2_9SPHN</name>
<dbReference type="EMBL" id="ATIB01000081">
    <property type="protein sequence ID" value="EQA98595.1"/>
    <property type="molecule type" value="Genomic_DNA"/>
</dbReference>
<dbReference type="AlphaFoldDB" id="T0G4J2"/>
<dbReference type="RefSeq" id="WP_021246194.1">
    <property type="nucleotide sequence ID" value="NZ_ATIB01000081.1"/>
</dbReference>
<gene>
    <name evidence="1" type="ORF">L485_18085</name>
</gene>